<name>A0A1V2A6N7_9BACI</name>
<organism evidence="1 2">
    <name type="scientific">Domibacillus epiphyticus</name>
    <dbReference type="NCBI Taxonomy" id="1714355"/>
    <lineage>
        <taxon>Bacteria</taxon>
        <taxon>Bacillati</taxon>
        <taxon>Bacillota</taxon>
        <taxon>Bacilli</taxon>
        <taxon>Bacillales</taxon>
        <taxon>Bacillaceae</taxon>
        <taxon>Domibacillus</taxon>
    </lineage>
</organism>
<sequence>MKGITYCRRGRQVMRNISLFLSAAALIYMSFLMLSKSDHAVSENQYNEPVVFVHGFKGTARSFSSMIARFEERGWGAKALTMNVTRTGRLLVHEGTPLPGKPAFIQVLFENNRASFDDTSHALSSVMQVLKNEYGIERINIVSHSMGGIVTVKFLQELYDPARHPATDKLVTIGSPFDGVAGGRWFTQNTGPAVYDLMPGSPALSKIATGHSRFPAETNVLNIAGTGDQVTPIESALSLKAIIPEKQYSVDIIDDRTIDHSGLHETPIVDEKIGAFFSYK</sequence>
<dbReference type="InterPro" id="IPR029058">
    <property type="entry name" value="AB_hydrolase_fold"/>
</dbReference>
<accession>A0A1V2A6N7</accession>
<protein>
    <recommendedName>
        <fullName evidence="3">Alpha/beta hydrolase</fullName>
    </recommendedName>
</protein>
<dbReference type="PANTHER" id="PTHR37946">
    <property type="entry name" value="SLL1969 PROTEIN"/>
    <property type="match status" value="1"/>
</dbReference>
<comment type="caution">
    <text evidence="1">The sequence shown here is derived from an EMBL/GenBank/DDBJ whole genome shotgun (WGS) entry which is preliminary data.</text>
</comment>
<reference evidence="1 2" key="1">
    <citation type="submission" date="2016-12" db="EMBL/GenBank/DDBJ databases">
        <title>Domibacillus sp. SAB 38T whole genome sequencing.</title>
        <authorList>
            <person name="Verma A."/>
            <person name="Ojha A.K."/>
            <person name="Krishnamurthi S."/>
        </authorList>
    </citation>
    <scope>NUCLEOTIDE SEQUENCE [LARGE SCALE GENOMIC DNA]</scope>
    <source>
        <strain evidence="1 2">SAB 38</strain>
    </source>
</reference>
<proteinExistence type="predicted"/>
<dbReference type="Gene3D" id="3.40.50.1820">
    <property type="entry name" value="alpha/beta hydrolase"/>
    <property type="match status" value="1"/>
</dbReference>
<evidence type="ECO:0000313" key="2">
    <source>
        <dbReference type="Proteomes" id="UP000188613"/>
    </source>
</evidence>
<dbReference type="Pfam" id="PF06028">
    <property type="entry name" value="DUF915"/>
    <property type="match status" value="1"/>
</dbReference>
<dbReference type="AlphaFoldDB" id="A0A1V2A6N7"/>
<keyword evidence="2" id="KW-1185">Reference proteome</keyword>
<dbReference type="InterPro" id="IPR010315">
    <property type="entry name" value="DUF915_hydro-like"/>
</dbReference>
<dbReference type="PANTHER" id="PTHR37946:SF1">
    <property type="entry name" value="SLL1969 PROTEIN"/>
    <property type="match status" value="1"/>
</dbReference>
<dbReference type="SUPFAM" id="SSF53474">
    <property type="entry name" value="alpha/beta-Hydrolases"/>
    <property type="match status" value="1"/>
</dbReference>
<dbReference type="STRING" id="1714355.BTO28_10775"/>
<dbReference type="EMBL" id="MSFI01000019">
    <property type="protein sequence ID" value="OMP66532.1"/>
    <property type="molecule type" value="Genomic_DNA"/>
</dbReference>
<evidence type="ECO:0008006" key="3">
    <source>
        <dbReference type="Google" id="ProtNLM"/>
    </source>
</evidence>
<evidence type="ECO:0000313" key="1">
    <source>
        <dbReference type="EMBL" id="OMP66532.1"/>
    </source>
</evidence>
<dbReference type="Proteomes" id="UP000188613">
    <property type="component" value="Unassembled WGS sequence"/>
</dbReference>
<gene>
    <name evidence="1" type="ORF">BTO28_10775</name>
</gene>